<dbReference type="Pfam" id="PF02384">
    <property type="entry name" value="N6_Mtase"/>
    <property type="match status" value="1"/>
</dbReference>
<proteinExistence type="predicted"/>
<feature type="domain" description="DNA methylase adenine-specific" evidence="6">
    <location>
        <begin position="20"/>
        <end position="103"/>
    </location>
</feature>
<comment type="catalytic activity">
    <reaction evidence="4">
        <text>a 2'-deoxyadenosine in DNA + S-adenosyl-L-methionine = an N(6)-methyl-2'-deoxyadenosine in DNA + S-adenosyl-L-homocysteine + H(+)</text>
        <dbReference type="Rhea" id="RHEA:15197"/>
        <dbReference type="Rhea" id="RHEA-COMP:12418"/>
        <dbReference type="Rhea" id="RHEA-COMP:12419"/>
        <dbReference type="ChEBI" id="CHEBI:15378"/>
        <dbReference type="ChEBI" id="CHEBI:57856"/>
        <dbReference type="ChEBI" id="CHEBI:59789"/>
        <dbReference type="ChEBI" id="CHEBI:90615"/>
        <dbReference type="ChEBI" id="CHEBI:90616"/>
        <dbReference type="EC" id="2.1.1.72"/>
    </reaction>
</comment>
<feature type="non-terminal residue" evidence="7">
    <location>
        <position position="104"/>
    </location>
</feature>
<evidence type="ECO:0000256" key="1">
    <source>
        <dbReference type="ARBA" id="ARBA00011900"/>
    </source>
</evidence>
<dbReference type="PANTHER" id="PTHR33841:SF1">
    <property type="entry name" value="DNA METHYLTRANSFERASE A"/>
    <property type="match status" value="1"/>
</dbReference>
<dbReference type="SUPFAM" id="SSF53335">
    <property type="entry name" value="S-adenosyl-L-methionine-dependent methyltransferases"/>
    <property type="match status" value="1"/>
</dbReference>
<dbReference type="InterPro" id="IPR029063">
    <property type="entry name" value="SAM-dependent_MTases_sf"/>
</dbReference>
<organism evidence="7 8">
    <name type="scientific">Candidatus Tanganyikabacteria bacterium</name>
    <dbReference type="NCBI Taxonomy" id="2961651"/>
    <lineage>
        <taxon>Bacteria</taxon>
        <taxon>Bacillati</taxon>
        <taxon>Candidatus Sericytochromatia</taxon>
        <taxon>Candidatus Tanganyikabacteria</taxon>
    </lineage>
</organism>
<evidence type="ECO:0000256" key="5">
    <source>
        <dbReference type="SAM" id="MobiDB-lite"/>
    </source>
</evidence>
<dbReference type="InterPro" id="IPR003356">
    <property type="entry name" value="DNA_methylase_A-5"/>
</dbReference>
<dbReference type="InterPro" id="IPR050953">
    <property type="entry name" value="N4_N6_ade-DNA_methylase"/>
</dbReference>
<accession>A0A937X5L8</accession>
<evidence type="ECO:0000313" key="8">
    <source>
        <dbReference type="Proteomes" id="UP000703893"/>
    </source>
</evidence>
<dbReference type="AlphaFoldDB" id="A0A937X5L8"/>
<protein>
    <recommendedName>
        <fullName evidence="1">site-specific DNA-methyltransferase (adenine-specific)</fullName>
        <ecNumber evidence="1">2.1.1.72</ecNumber>
    </recommendedName>
</protein>
<evidence type="ECO:0000259" key="6">
    <source>
        <dbReference type="Pfam" id="PF02384"/>
    </source>
</evidence>
<dbReference type="PRINTS" id="PR00507">
    <property type="entry name" value="N12N6MTFRASE"/>
</dbReference>
<dbReference type="GO" id="GO:0032259">
    <property type="term" value="P:methylation"/>
    <property type="evidence" value="ECO:0007669"/>
    <property type="project" value="UniProtKB-KW"/>
</dbReference>
<dbReference type="Proteomes" id="UP000703893">
    <property type="component" value="Unassembled WGS sequence"/>
</dbReference>
<comment type="caution">
    <text evidence="7">The sequence shown here is derived from an EMBL/GenBank/DDBJ whole genome shotgun (WGS) entry which is preliminary data.</text>
</comment>
<evidence type="ECO:0000256" key="3">
    <source>
        <dbReference type="ARBA" id="ARBA00022679"/>
    </source>
</evidence>
<feature type="region of interest" description="Disordered" evidence="5">
    <location>
        <begin position="1"/>
        <end position="21"/>
    </location>
</feature>
<evidence type="ECO:0000313" key="7">
    <source>
        <dbReference type="EMBL" id="MBM3274780.1"/>
    </source>
</evidence>
<evidence type="ECO:0000256" key="2">
    <source>
        <dbReference type="ARBA" id="ARBA00022603"/>
    </source>
</evidence>
<dbReference type="GO" id="GO:0003677">
    <property type="term" value="F:DNA binding"/>
    <property type="evidence" value="ECO:0007669"/>
    <property type="project" value="InterPro"/>
</dbReference>
<dbReference type="GO" id="GO:0009007">
    <property type="term" value="F:site-specific DNA-methyltransferase (adenine-specific) activity"/>
    <property type="evidence" value="ECO:0007669"/>
    <property type="project" value="UniProtKB-EC"/>
</dbReference>
<gene>
    <name evidence="7" type="ORF">FJZ00_06485</name>
</gene>
<name>A0A937X5L8_9BACT</name>
<keyword evidence="2 7" id="KW-0489">Methyltransferase</keyword>
<reference evidence="7 8" key="1">
    <citation type="submission" date="2019-03" db="EMBL/GenBank/DDBJ databases">
        <title>Lake Tanganyika Metagenome-Assembled Genomes (MAGs).</title>
        <authorList>
            <person name="Tran P."/>
        </authorList>
    </citation>
    <scope>NUCLEOTIDE SEQUENCE [LARGE SCALE GENOMIC DNA]</scope>
    <source>
        <strain evidence="7">K_DeepCast_65m_m2_236</strain>
    </source>
</reference>
<dbReference type="GO" id="GO:0008170">
    <property type="term" value="F:N-methyltransferase activity"/>
    <property type="evidence" value="ECO:0007669"/>
    <property type="project" value="InterPro"/>
</dbReference>
<sequence length="104" mass="10822">MPGEALLAHEAARRADRRAREGHGAVYTPGWLADLIVRETFALAPHNPTICDPACGAGHLLVTARNVLSAGTEAAATRTKASLAPGSALFGVDRDPEAIELARA</sequence>
<dbReference type="Gene3D" id="3.40.50.150">
    <property type="entry name" value="Vaccinia Virus protein VP39"/>
    <property type="match status" value="1"/>
</dbReference>
<dbReference type="EC" id="2.1.1.72" evidence="1"/>
<feature type="compositionally biased region" description="Basic and acidic residues" evidence="5">
    <location>
        <begin position="10"/>
        <end position="21"/>
    </location>
</feature>
<dbReference type="EMBL" id="VGJX01000326">
    <property type="protein sequence ID" value="MBM3274780.1"/>
    <property type="molecule type" value="Genomic_DNA"/>
</dbReference>
<keyword evidence="3" id="KW-0808">Transferase</keyword>
<evidence type="ECO:0000256" key="4">
    <source>
        <dbReference type="ARBA" id="ARBA00047942"/>
    </source>
</evidence>
<dbReference type="PANTHER" id="PTHR33841">
    <property type="entry name" value="DNA METHYLTRANSFERASE YEEA-RELATED"/>
    <property type="match status" value="1"/>
</dbReference>